<organism evidence="1 2">
    <name type="scientific">Sphaerisporangium corydalis</name>
    <dbReference type="NCBI Taxonomy" id="1441875"/>
    <lineage>
        <taxon>Bacteria</taxon>
        <taxon>Bacillati</taxon>
        <taxon>Actinomycetota</taxon>
        <taxon>Actinomycetes</taxon>
        <taxon>Streptosporangiales</taxon>
        <taxon>Streptosporangiaceae</taxon>
        <taxon>Sphaerisporangium</taxon>
    </lineage>
</organism>
<comment type="caution">
    <text evidence="1">The sequence shown here is derived from an EMBL/GenBank/DDBJ whole genome shotgun (WGS) entry which is preliminary data.</text>
</comment>
<accession>A0ABV9ERU4</accession>
<reference evidence="2" key="1">
    <citation type="journal article" date="2019" name="Int. J. Syst. Evol. Microbiol.">
        <title>The Global Catalogue of Microorganisms (GCM) 10K type strain sequencing project: providing services to taxonomists for standard genome sequencing and annotation.</title>
        <authorList>
            <consortium name="The Broad Institute Genomics Platform"/>
            <consortium name="The Broad Institute Genome Sequencing Center for Infectious Disease"/>
            <person name="Wu L."/>
            <person name="Ma J."/>
        </authorList>
    </citation>
    <scope>NUCLEOTIDE SEQUENCE [LARGE SCALE GENOMIC DNA]</scope>
    <source>
        <strain evidence="2">CCUG 49560</strain>
    </source>
</reference>
<evidence type="ECO:0000313" key="1">
    <source>
        <dbReference type="EMBL" id="MFC4590819.1"/>
    </source>
</evidence>
<dbReference type="Proteomes" id="UP001595891">
    <property type="component" value="Unassembled WGS sequence"/>
</dbReference>
<gene>
    <name evidence="1" type="ORF">ACFO8L_32310</name>
</gene>
<evidence type="ECO:0000313" key="2">
    <source>
        <dbReference type="Proteomes" id="UP001595891"/>
    </source>
</evidence>
<keyword evidence="2" id="KW-1185">Reference proteome</keyword>
<name>A0ABV9ERU4_9ACTN</name>
<sequence>MPPPYGVGSLGLIVGGSPDKIAFGDETDFAELRVSDLTTLKYWAYAGTDSPADVTVPGLSIEVDPNVGTEAQATLVYLPDTSTSPSAPATRLPNTWQQYDAGAAGGQWYATGATGTLVNCTLATPCSFGDLKARLPDAVITLSLGFTEDSAFIGALDGLQVNNTLYDFEPGGVRKLAIPASVTRKTN</sequence>
<proteinExistence type="predicted"/>
<dbReference type="EMBL" id="JBHSFN010000026">
    <property type="protein sequence ID" value="MFC4590819.1"/>
    <property type="molecule type" value="Genomic_DNA"/>
</dbReference>
<dbReference type="RefSeq" id="WP_262844319.1">
    <property type="nucleotide sequence ID" value="NZ_JANZYP010000027.1"/>
</dbReference>
<protein>
    <submittedName>
        <fullName evidence="1">Uncharacterized protein</fullName>
    </submittedName>
</protein>